<feature type="region of interest" description="Disordered" evidence="5">
    <location>
        <begin position="180"/>
        <end position="205"/>
    </location>
</feature>
<reference evidence="8" key="1">
    <citation type="journal article" date="2019" name="Int. J. Syst. Evol. Microbiol.">
        <title>The Global Catalogue of Microorganisms (GCM) 10K type strain sequencing project: providing services to taxonomists for standard genome sequencing and annotation.</title>
        <authorList>
            <consortium name="The Broad Institute Genomics Platform"/>
            <consortium name="The Broad Institute Genome Sequencing Center for Infectious Disease"/>
            <person name="Wu L."/>
            <person name="Ma J."/>
        </authorList>
    </citation>
    <scope>NUCLEOTIDE SEQUENCE [LARGE SCALE GENOMIC DNA]</scope>
    <source>
        <strain evidence="8">CGMCC 1.15643</strain>
    </source>
</reference>
<evidence type="ECO:0000256" key="5">
    <source>
        <dbReference type="SAM" id="MobiDB-lite"/>
    </source>
</evidence>
<evidence type="ECO:0000256" key="6">
    <source>
        <dbReference type="SAM" id="Phobius"/>
    </source>
</evidence>
<dbReference type="PANTHER" id="PTHR36926">
    <property type="entry name" value="COLICIN V PRODUCTION PROTEIN"/>
    <property type="match status" value="1"/>
</dbReference>
<evidence type="ECO:0000256" key="2">
    <source>
        <dbReference type="ARBA" id="ARBA00022692"/>
    </source>
</evidence>
<feature type="transmembrane region" description="Helical" evidence="6">
    <location>
        <begin position="30"/>
        <end position="47"/>
    </location>
</feature>
<keyword evidence="2 6" id="KW-0812">Transmembrane</keyword>
<accession>A0ABW0F4S6</accession>
<proteinExistence type="predicted"/>
<dbReference type="EMBL" id="JBHSLI010000005">
    <property type="protein sequence ID" value="MFC5293951.1"/>
    <property type="molecule type" value="Genomic_DNA"/>
</dbReference>
<evidence type="ECO:0000313" key="8">
    <source>
        <dbReference type="Proteomes" id="UP001595976"/>
    </source>
</evidence>
<keyword evidence="8" id="KW-1185">Reference proteome</keyword>
<name>A0ABW0F4S6_9HYPH</name>
<dbReference type="InterPro" id="IPR052719">
    <property type="entry name" value="CvpA-like"/>
</dbReference>
<comment type="caution">
    <text evidence="7">The sequence shown here is derived from an EMBL/GenBank/DDBJ whole genome shotgun (WGS) entry which is preliminary data.</text>
</comment>
<dbReference type="InterPro" id="IPR003825">
    <property type="entry name" value="Colicin-V_CvpA"/>
</dbReference>
<dbReference type="Pfam" id="PF02674">
    <property type="entry name" value="Colicin_V"/>
    <property type="match status" value="1"/>
</dbReference>
<organism evidence="7 8">
    <name type="scientific">Bosea minatitlanensis</name>
    <dbReference type="NCBI Taxonomy" id="128782"/>
    <lineage>
        <taxon>Bacteria</taxon>
        <taxon>Pseudomonadati</taxon>
        <taxon>Pseudomonadota</taxon>
        <taxon>Alphaproteobacteria</taxon>
        <taxon>Hyphomicrobiales</taxon>
        <taxon>Boseaceae</taxon>
        <taxon>Bosea</taxon>
    </lineage>
</organism>
<feature type="transmembrane region" description="Helical" evidence="6">
    <location>
        <begin position="67"/>
        <end position="87"/>
    </location>
</feature>
<comment type="subcellular location">
    <subcellularLocation>
        <location evidence="1">Membrane</location>
        <topology evidence="1">Multi-pass membrane protein</topology>
    </subcellularLocation>
</comment>
<evidence type="ECO:0000313" key="7">
    <source>
        <dbReference type="EMBL" id="MFC5293951.1"/>
    </source>
</evidence>
<dbReference type="PANTHER" id="PTHR36926:SF1">
    <property type="entry name" value="COLICIN V PRODUCTION PROTEIN"/>
    <property type="match status" value="1"/>
</dbReference>
<feature type="transmembrane region" description="Helical" evidence="6">
    <location>
        <begin position="6"/>
        <end position="23"/>
    </location>
</feature>
<dbReference type="Proteomes" id="UP001595976">
    <property type="component" value="Unassembled WGS sequence"/>
</dbReference>
<evidence type="ECO:0000256" key="4">
    <source>
        <dbReference type="ARBA" id="ARBA00023136"/>
    </source>
</evidence>
<evidence type="ECO:0000256" key="3">
    <source>
        <dbReference type="ARBA" id="ARBA00022989"/>
    </source>
</evidence>
<evidence type="ECO:0000256" key="1">
    <source>
        <dbReference type="ARBA" id="ARBA00004141"/>
    </source>
</evidence>
<protein>
    <submittedName>
        <fullName evidence="7">CvpA family protein</fullName>
    </submittedName>
</protein>
<dbReference type="RefSeq" id="WP_158446024.1">
    <property type="nucleotide sequence ID" value="NZ_JAOAOS010000005.1"/>
</dbReference>
<feature type="compositionally biased region" description="Pro residues" evidence="5">
    <location>
        <begin position="191"/>
        <end position="205"/>
    </location>
</feature>
<keyword evidence="3 6" id="KW-1133">Transmembrane helix</keyword>
<feature type="transmembrane region" description="Helical" evidence="6">
    <location>
        <begin position="107"/>
        <end position="131"/>
    </location>
</feature>
<gene>
    <name evidence="7" type="ORF">ACFPK2_13245</name>
</gene>
<sequence length="205" mass="21640">MPVTILDLVVIGVVLISALLAAVRGFTREVLAIVSWIAAAAVAWVFHPQLVPFVKQYIPASSAQDTIALVASIAALFLGTLIVVSLITARISDFVLDSRIGALDRTLGFVFGAARGLLLAVIGYLFFAALVGNEKMPVWAKDAKAKPMLEETGRSLIALLPQDVNADFIKNLLKKPVAETAPEAPAEEPRTPAPAAPVAPAPTRP</sequence>
<keyword evidence="4 6" id="KW-0472">Membrane</keyword>